<dbReference type="PROSITE" id="PS51186">
    <property type="entry name" value="GNAT"/>
    <property type="match status" value="1"/>
</dbReference>
<accession>A0A4R3JBX7</accession>
<dbReference type="PANTHER" id="PTHR43233">
    <property type="entry name" value="FAMILY N-ACETYLTRANSFERASE, PUTATIVE (AFU_ORTHOLOGUE AFUA_6G03350)-RELATED"/>
    <property type="match status" value="1"/>
</dbReference>
<dbReference type="OrthoDB" id="9775804at2"/>
<dbReference type="RefSeq" id="WP_132938878.1">
    <property type="nucleotide sequence ID" value="NZ_CP119676.1"/>
</dbReference>
<keyword evidence="2" id="KW-0808">Transferase</keyword>
<dbReference type="Proteomes" id="UP000295304">
    <property type="component" value="Unassembled WGS sequence"/>
</dbReference>
<organism evidence="2 3">
    <name type="scientific">Varunaivibrio sulfuroxidans</name>
    <dbReference type="NCBI Taxonomy" id="1773489"/>
    <lineage>
        <taxon>Bacteria</taxon>
        <taxon>Pseudomonadati</taxon>
        <taxon>Pseudomonadota</taxon>
        <taxon>Alphaproteobacteria</taxon>
        <taxon>Rhodospirillales</taxon>
        <taxon>Magnetovibrionaceae</taxon>
        <taxon>Varunaivibrio</taxon>
    </lineage>
</organism>
<reference evidence="2 3" key="1">
    <citation type="submission" date="2019-03" db="EMBL/GenBank/DDBJ databases">
        <title>Genomic Encyclopedia of Type Strains, Phase IV (KMG-IV): sequencing the most valuable type-strain genomes for metagenomic binning, comparative biology and taxonomic classification.</title>
        <authorList>
            <person name="Goeker M."/>
        </authorList>
    </citation>
    <scope>NUCLEOTIDE SEQUENCE [LARGE SCALE GENOMIC DNA]</scope>
    <source>
        <strain evidence="2 3">DSM 101688</strain>
    </source>
</reference>
<protein>
    <submittedName>
        <fullName evidence="2">Acetyltransferase (GNAT) family protein</fullName>
    </submittedName>
</protein>
<dbReference type="CDD" id="cd04301">
    <property type="entry name" value="NAT_SF"/>
    <property type="match status" value="1"/>
</dbReference>
<dbReference type="Pfam" id="PF13508">
    <property type="entry name" value="Acetyltransf_7"/>
    <property type="match status" value="1"/>
</dbReference>
<sequence length="138" mass="14987">MAIVYALENDLCAADFLAVLDGSGLAERRPVGDLERIAKMLKHADLIVTARDEAGGIVGVARSVTDFSFCCYLSDLAVDKAFQGQGIGARLIKRTRAEAGRETTLVLLSAPQAMTYYPKVGLDVFDNCFGLKRPWTED</sequence>
<dbReference type="SUPFAM" id="SSF55729">
    <property type="entry name" value="Acyl-CoA N-acyltransferases (Nat)"/>
    <property type="match status" value="1"/>
</dbReference>
<dbReference type="GO" id="GO:0016747">
    <property type="term" value="F:acyltransferase activity, transferring groups other than amino-acyl groups"/>
    <property type="evidence" value="ECO:0007669"/>
    <property type="project" value="InterPro"/>
</dbReference>
<dbReference type="InterPro" id="IPR053144">
    <property type="entry name" value="Acetyltransferase_Butenolide"/>
</dbReference>
<comment type="caution">
    <text evidence="2">The sequence shown here is derived from an EMBL/GenBank/DDBJ whole genome shotgun (WGS) entry which is preliminary data.</text>
</comment>
<keyword evidence="3" id="KW-1185">Reference proteome</keyword>
<dbReference type="InterPro" id="IPR000182">
    <property type="entry name" value="GNAT_dom"/>
</dbReference>
<dbReference type="PANTHER" id="PTHR43233:SF1">
    <property type="entry name" value="FAMILY N-ACETYLTRANSFERASE, PUTATIVE (AFU_ORTHOLOGUE AFUA_6G03350)-RELATED"/>
    <property type="match status" value="1"/>
</dbReference>
<name>A0A4R3JBX7_9PROT</name>
<dbReference type="EMBL" id="SLZW01000004">
    <property type="protein sequence ID" value="TCS63164.1"/>
    <property type="molecule type" value="Genomic_DNA"/>
</dbReference>
<evidence type="ECO:0000259" key="1">
    <source>
        <dbReference type="PROSITE" id="PS51186"/>
    </source>
</evidence>
<feature type="domain" description="N-acetyltransferase" evidence="1">
    <location>
        <begin position="1"/>
        <end position="138"/>
    </location>
</feature>
<evidence type="ECO:0000313" key="3">
    <source>
        <dbReference type="Proteomes" id="UP000295304"/>
    </source>
</evidence>
<dbReference type="Gene3D" id="3.40.630.30">
    <property type="match status" value="1"/>
</dbReference>
<gene>
    <name evidence="2" type="ORF">EDD55_104258</name>
</gene>
<evidence type="ECO:0000313" key="2">
    <source>
        <dbReference type="EMBL" id="TCS63164.1"/>
    </source>
</evidence>
<proteinExistence type="predicted"/>
<dbReference type="AlphaFoldDB" id="A0A4R3JBX7"/>
<dbReference type="InterPro" id="IPR016181">
    <property type="entry name" value="Acyl_CoA_acyltransferase"/>
</dbReference>